<sequence length="100" mass="11487">MAIIRFKGSKSLRARKKTIKNIGKVKAKAILIVKNILNIKKKNKLIITFINIIIKKLEGVTKKAKEIITPKIISKKISFFGKTSLASLISFYYNRKLWLK</sequence>
<dbReference type="STRING" id="1618477.UR54_C0016G0004"/>
<dbReference type="AlphaFoldDB" id="A0A0G0ATN0"/>
<name>A0A0G0ATN0_9BACT</name>
<accession>A0A0G0ATN0</accession>
<dbReference type="Proteomes" id="UP000034688">
    <property type="component" value="Unassembled WGS sequence"/>
</dbReference>
<proteinExistence type="predicted"/>
<evidence type="ECO:0000313" key="2">
    <source>
        <dbReference type="Proteomes" id="UP000034688"/>
    </source>
</evidence>
<gene>
    <name evidence="1" type="ORF">UR54_C0016G0004</name>
</gene>
<organism evidence="1 2">
    <name type="scientific">Candidatus Roizmanbacteria bacterium GW2011_GWA2_34_18</name>
    <dbReference type="NCBI Taxonomy" id="1618477"/>
    <lineage>
        <taxon>Bacteria</taxon>
        <taxon>Candidatus Roizmaniibacteriota</taxon>
    </lineage>
</organism>
<dbReference type="EMBL" id="LBPP01000016">
    <property type="protein sequence ID" value="KKP60239.1"/>
    <property type="molecule type" value="Genomic_DNA"/>
</dbReference>
<evidence type="ECO:0000313" key="1">
    <source>
        <dbReference type="EMBL" id="KKP60239.1"/>
    </source>
</evidence>
<comment type="caution">
    <text evidence="1">The sequence shown here is derived from an EMBL/GenBank/DDBJ whole genome shotgun (WGS) entry which is preliminary data.</text>
</comment>
<reference evidence="1 2" key="1">
    <citation type="journal article" date="2015" name="Nature">
        <title>rRNA introns, odd ribosomes, and small enigmatic genomes across a large radiation of phyla.</title>
        <authorList>
            <person name="Brown C.T."/>
            <person name="Hug L.A."/>
            <person name="Thomas B.C."/>
            <person name="Sharon I."/>
            <person name="Castelle C.J."/>
            <person name="Singh A."/>
            <person name="Wilkins M.J."/>
            <person name="Williams K.H."/>
            <person name="Banfield J.F."/>
        </authorList>
    </citation>
    <scope>NUCLEOTIDE SEQUENCE [LARGE SCALE GENOMIC DNA]</scope>
</reference>
<protein>
    <submittedName>
        <fullName evidence="1">Uncharacterized protein</fullName>
    </submittedName>
</protein>